<keyword evidence="2" id="KW-0812">Transmembrane</keyword>
<dbReference type="Proteomes" id="UP001589750">
    <property type="component" value="Unassembled WGS sequence"/>
</dbReference>
<reference evidence="3 4" key="1">
    <citation type="submission" date="2024-09" db="EMBL/GenBank/DDBJ databases">
        <authorList>
            <person name="Sun Q."/>
            <person name="Mori K."/>
        </authorList>
    </citation>
    <scope>NUCLEOTIDE SEQUENCE [LARGE SCALE GENOMIC DNA]</scope>
    <source>
        <strain evidence="3 4">JCM 9626</strain>
    </source>
</reference>
<accession>A0ABV5KFS1</accession>
<feature type="transmembrane region" description="Helical" evidence="2">
    <location>
        <begin position="39"/>
        <end position="61"/>
    </location>
</feature>
<organism evidence="3 4">
    <name type="scientific">Nocardioides plantarum</name>
    <dbReference type="NCBI Taxonomy" id="29299"/>
    <lineage>
        <taxon>Bacteria</taxon>
        <taxon>Bacillati</taxon>
        <taxon>Actinomycetota</taxon>
        <taxon>Actinomycetes</taxon>
        <taxon>Propionibacteriales</taxon>
        <taxon>Nocardioidaceae</taxon>
        <taxon>Nocardioides</taxon>
    </lineage>
</organism>
<evidence type="ECO:0000313" key="4">
    <source>
        <dbReference type="Proteomes" id="UP001589750"/>
    </source>
</evidence>
<dbReference type="InterPro" id="IPR005543">
    <property type="entry name" value="PASTA_dom"/>
</dbReference>
<dbReference type="RefSeq" id="WP_140009107.1">
    <property type="nucleotide sequence ID" value="NZ_JBHMDG010000034.1"/>
</dbReference>
<gene>
    <name evidence="3" type="ORF">ACFFRI_21305</name>
</gene>
<dbReference type="CDD" id="cd06577">
    <property type="entry name" value="PASTA_pknB"/>
    <property type="match status" value="1"/>
</dbReference>
<name>A0ABV5KFS1_9ACTN</name>
<proteinExistence type="predicted"/>
<evidence type="ECO:0000256" key="2">
    <source>
        <dbReference type="SAM" id="Phobius"/>
    </source>
</evidence>
<keyword evidence="2" id="KW-0472">Membrane</keyword>
<keyword evidence="2" id="KW-1133">Transmembrane helix</keyword>
<feature type="region of interest" description="Disordered" evidence="1">
    <location>
        <begin position="63"/>
        <end position="88"/>
    </location>
</feature>
<keyword evidence="4" id="KW-1185">Reference proteome</keyword>
<feature type="compositionally biased region" description="Low complexity" evidence="1">
    <location>
        <begin position="63"/>
        <end position="80"/>
    </location>
</feature>
<dbReference type="EMBL" id="JBHMDG010000034">
    <property type="protein sequence ID" value="MFB9315595.1"/>
    <property type="molecule type" value="Genomic_DNA"/>
</dbReference>
<evidence type="ECO:0000256" key="1">
    <source>
        <dbReference type="SAM" id="MobiDB-lite"/>
    </source>
</evidence>
<evidence type="ECO:0000313" key="3">
    <source>
        <dbReference type="EMBL" id="MFB9315595.1"/>
    </source>
</evidence>
<protein>
    <submittedName>
        <fullName evidence="3">PASTA domain-containing protein</fullName>
    </submittedName>
</protein>
<sequence>MHDDRLTEMLDRAAHRNPVGAPPLAAIAAGGRRRRRTRAVGVVAAAAVVVAAGAGVAASLVSGPGSPPNAADAAASGDAPTVPTAPSGMRLVGRGSVVVAVPEGWATQATRCDLDGPKGDAVIVVDGVLNETFTEGVHLVCPQPAQSAGIERLMIADASPGAEDADGVERTEVDGVTAYRSEPTCSELEGVSTCGVSLDFPSLDVGLRAESTTSVEAAEKIFDRVQVLDGLVGVPGKLRPDQGEKKYVAALEAAGLVADVVEVPAPGYAPGYLRGISPAPGTVLAPGDTVKVEVAREPSGPEEEVEAELYSERPSIWLDDAEIRAGATIELPVDGRLYASATAYGYPEDARPRRTYGGTVSGDALEIAGSRSENDTSWWAVKPGIATITLTVDDADGNPVEVGTVTVKVVKREPGVKVWPGRPPYSES</sequence>
<comment type="caution">
    <text evidence="3">The sequence shown here is derived from an EMBL/GenBank/DDBJ whole genome shotgun (WGS) entry which is preliminary data.</text>
</comment>
<dbReference type="Gene3D" id="3.30.10.20">
    <property type="match status" value="1"/>
</dbReference>